<keyword evidence="2" id="KW-1185">Reference proteome</keyword>
<dbReference type="Proteomes" id="UP000683360">
    <property type="component" value="Unassembled WGS sequence"/>
</dbReference>
<evidence type="ECO:0000313" key="1">
    <source>
        <dbReference type="EMBL" id="CAG2253448.1"/>
    </source>
</evidence>
<reference evidence="1" key="1">
    <citation type="submission" date="2021-03" db="EMBL/GenBank/DDBJ databases">
        <authorList>
            <person name="Bekaert M."/>
        </authorList>
    </citation>
    <scope>NUCLEOTIDE SEQUENCE</scope>
</reference>
<protein>
    <submittedName>
        <fullName evidence="1">Uncharacterized protein</fullName>
    </submittedName>
</protein>
<comment type="caution">
    <text evidence="1">The sequence shown here is derived from an EMBL/GenBank/DDBJ whole genome shotgun (WGS) entry which is preliminary data.</text>
</comment>
<gene>
    <name evidence="1" type="ORF">MEDL_65005</name>
</gene>
<proteinExistence type="predicted"/>
<dbReference type="AlphaFoldDB" id="A0A8S3V5U3"/>
<organism evidence="1 2">
    <name type="scientific">Mytilus edulis</name>
    <name type="common">Blue mussel</name>
    <dbReference type="NCBI Taxonomy" id="6550"/>
    <lineage>
        <taxon>Eukaryota</taxon>
        <taxon>Metazoa</taxon>
        <taxon>Spiralia</taxon>
        <taxon>Lophotrochozoa</taxon>
        <taxon>Mollusca</taxon>
        <taxon>Bivalvia</taxon>
        <taxon>Autobranchia</taxon>
        <taxon>Pteriomorphia</taxon>
        <taxon>Mytilida</taxon>
        <taxon>Mytiloidea</taxon>
        <taxon>Mytilidae</taxon>
        <taxon>Mytilinae</taxon>
        <taxon>Mytilus</taxon>
    </lineage>
</organism>
<name>A0A8S3V5U3_MYTED</name>
<sequence length="213" mass="23694">MKACLLNAESGKEMEADMNVVAKLRLGKTEIIWQVCIAPIRDDILIGMDLLKEVDGIIMARQGDLLIKDELIPGRYRKETDYQISRVTVAMETTLEPMAETNVIGKVDCPKESVVGVLDPASLQNGCHTGSVLVEMKEKIPIRIINPTQQKIMLSSGTHLGKLVEVVDIDSGDPDTDNRDIEIPDYTDSLPEYLGPIMDSTLQLTRNKRLQDF</sequence>
<accession>A0A8S3V5U3</accession>
<dbReference type="EMBL" id="CAJPWZ010003151">
    <property type="protein sequence ID" value="CAG2253448.1"/>
    <property type="molecule type" value="Genomic_DNA"/>
</dbReference>
<dbReference type="OrthoDB" id="8905589at2759"/>
<evidence type="ECO:0000313" key="2">
    <source>
        <dbReference type="Proteomes" id="UP000683360"/>
    </source>
</evidence>